<dbReference type="PANTHER" id="PTHR48419:SF1">
    <property type="entry name" value="SULFOTRANSFERASE DOMAIN-CONTAINING PROTEIN"/>
    <property type="match status" value="1"/>
</dbReference>
<dbReference type="OrthoDB" id="416710at2759"/>
<dbReference type="KEGG" id="sre:PTSG_10687"/>
<dbReference type="AlphaFoldDB" id="F2UQ34"/>
<reference evidence="1" key="1">
    <citation type="submission" date="2009-08" db="EMBL/GenBank/DDBJ databases">
        <title>Annotation of Salpingoeca rosetta.</title>
        <authorList>
            <consortium name="The Broad Institute Genome Sequencing Platform"/>
            <person name="Russ C."/>
            <person name="Cuomo C."/>
            <person name="Burger G."/>
            <person name="Gray M.W."/>
            <person name="Holland P.W.H."/>
            <person name="King N."/>
            <person name="Lang F.B.F."/>
            <person name="Roger A.J."/>
            <person name="Ruiz-Trillo I."/>
            <person name="Young S.K."/>
            <person name="Zeng Q."/>
            <person name="Gargeya S."/>
            <person name="Alvarado L."/>
            <person name="Berlin A."/>
            <person name="Chapman S.B."/>
            <person name="Chen Z."/>
            <person name="Freedman E."/>
            <person name="Gellesch M."/>
            <person name="Goldberg J."/>
            <person name="Griggs A."/>
            <person name="Gujja S."/>
            <person name="Heilman E."/>
            <person name="Heiman D."/>
            <person name="Howarth C."/>
            <person name="Mehta T."/>
            <person name="Neiman D."/>
            <person name="Pearson M."/>
            <person name="Roberts A."/>
            <person name="Saif S."/>
            <person name="Shea T."/>
            <person name="Shenoy N."/>
            <person name="Sisk P."/>
            <person name="Stolte C."/>
            <person name="Sykes S."/>
            <person name="White J."/>
            <person name="Yandava C."/>
            <person name="Haas B."/>
            <person name="Nusbaum C."/>
            <person name="Birren B."/>
        </authorList>
    </citation>
    <scope>NUCLEOTIDE SEQUENCE [LARGE SCALE GENOMIC DNA]</scope>
    <source>
        <strain evidence="1">ATCC 50818</strain>
    </source>
</reference>
<sequence>MRRIILWTCPRCVSTAFERCFIGVEGVKVFHEPYGNPFYYGADRAQTPEAVGFAPGMDTFDGVLAALRADYPGFHTVFSKDMAYYLRNKMNAKYLRGFQHTLLMRHPCKTALSLWTKSRCEPDTGAPNASTGWTFFDVRDLGYRELYDIADFVLNHREEQQQQDGADDDLLLDPSGMMRAYCAATGLPYDAGMLTWEPGPVEAWNTWPGWHDDALRSTGLQKREHRKPAPSVAEVVAAMKADVCTLPHHHEHYNWQEIQAELQHAVDLYGKLYAHALKLE</sequence>
<dbReference type="SUPFAM" id="SSF52540">
    <property type="entry name" value="P-loop containing nucleoside triphosphate hydrolases"/>
    <property type="match status" value="1"/>
</dbReference>
<dbReference type="InParanoid" id="F2UQ34"/>
<protein>
    <recommendedName>
        <fullName evidence="3">Sulfotransferase family protein</fullName>
    </recommendedName>
</protein>
<dbReference type="STRING" id="946362.F2UQ34"/>
<evidence type="ECO:0008006" key="3">
    <source>
        <dbReference type="Google" id="ProtNLM"/>
    </source>
</evidence>
<name>F2UQ34_SALR5</name>
<proteinExistence type="predicted"/>
<dbReference type="Gene3D" id="3.40.50.300">
    <property type="entry name" value="P-loop containing nucleotide triphosphate hydrolases"/>
    <property type="match status" value="1"/>
</dbReference>
<evidence type="ECO:0000313" key="2">
    <source>
        <dbReference type="Proteomes" id="UP000007799"/>
    </source>
</evidence>
<dbReference type="Proteomes" id="UP000007799">
    <property type="component" value="Unassembled WGS sequence"/>
</dbReference>
<dbReference type="EMBL" id="GL832988">
    <property type="protein sequence ID" value="EGD79702.1"/>
    <property type="molecule type" value="Genomic_DNA"/>
</dbReference>
<dbReference type="InterPro" id="IPR027417">
    <property type="entry name" value="P-loop_NTPase"/>
</dbReference>
<dbReference type="Pfam" id="PF19798">
    <property type="entry name" value="Sulfotransfer_5"/>
    <property type="match status" value="2"/>
</dbReference>
<dbReference type="GeneID" id="16069188"/>
<dbReference type="PANTHER" id="PTHR48419">
    <property type="entry name" value="SULFOTRANSFERASE DOMAIN-CONTAINING PROTEIN"/>
    <property type="match status" value="1"/>
</dbReference>
<dbReference type="InterPro" id="IPR053226">
    <property type="entry name" value="Pyrrolopyrazine_biosynth_F"/>
</dbReference>
<keyword evidence="2" id="KW-1185">Reference proteome</keyword>
<accession>F2UQ34</accession>
<evidence type="ECO:0000313" key="1">
    <source>
        <dbReference type="EMBL" id="EGD79702.1"/>
    </source>
</evidence>
<dbReference type="eggNOG" id="ENOG502S4EU">
    <property type="taxonomic scope" value="Eukaryota"/>
</dbReference>
<organism evidence="2">
    <name type="scientific">Salpingoeca rosetta (strain ATCC 50818 / BSB-021)</name>
    <dbReference type="NCBI Taxonomy" id="946362"/>
    <lineage>
        <taxon>Eukaryota</taxon>
        <taxon>Choanoflagellata</taxon>
        <taxon>Craspedida</taxon>
        <taxon>Salpingoecidae</taxon>
        <taxon>Salpingoeca</taxon>
    </lineage>
</organism>
<dbReference type="RefSeq" id="XP_004988652.1">
    <property type="nucleotide sequence ID" value="XM_004988595.1"/>
</dbReference>
<gene>
    <name evidence="1" type="ORF">PTSG_10687</name>
</gene>